<dbReference type="EMBL" id="JACHKA010000001">
    <property type="protein sequence ID" value="MBB5987066.1"/>
    <property type="molecule type" value="Genomic_DNA"/>
</dbReference>
<protein>
    <submittedName>
        <fullName evidence="2">Uncharacterized protein</fullName>
    </submittedName>
</protein>
<keyword evidence="3" id="KW-1185">Reference proteome</keyword>
<evidence type="ECO:0000313" key="2">
    <source>
        <dbReference type="EMBL" id="MBB5987066.1"/>
    </source>
</evidence>
<comment type="caution">
    <text evidence="2">The sequence shown here is derived from an EMBL/GenBank/DDBJ whole genome shotgun (WGS) entry which is preliminary data.</text>
</comment>
<reference evidence="2 3" key="1">
    <citation type="submission" date="2020-08" db="EMBL/GenBank/DDBJ databases">
        <title>Exploring microbial biodiversity for novel pathways involved in the catabolism of aromatic compounds derived from lignin.</title>
        <authorList>
            <person name="Elkins J."/>
        </authorList>
    </citation>
    <scope>NUCLEOTIDE SEQUENCE [LARGE SCALE GENOMIC DNA]</scope>
    <source>
        <strain evidence="2 3">B1D3A</strain>
    </source>
</reference>
<evidence type="ECO:0000313" key="3">
    <source>
        <dbReference type="Proteomes" id="UP001138540"/>
    </source>
</evidence>
<dbReference type="Proteomes" id="UP001138540">
    <property type="component" value="Unassembled WGS sequence"/>
</dbReference>
<name>A0ABR6NIX5_9SPHN</name>
<evidence type="ECO:0000256" key="1">
    <source>
        <dbReference type="SAM" id="MobiDB-lite"/>
    </source>
</evidence>
<sequence length="33" mass="3527">MSINPEVQPDMARQPGKEKGASDPTMLTPSSLL</sequence>
<accession>A0ABR6NIX5</accession>
<feature type="region of interest" description="Disordered" evidence="1">
    <location>
        <begin position="1"/>
        <end position="33"/>
    </location>
</feature>
<organism evidence="2 3">
    <name type="scientific">Sphingobium lignivorans</name>
    <dbReference type="NCBI Taxonomy" id="2735886"/>
    <lineage>
        <taxon>Bacteria</taxon>
        <taxon>Pseudomonadati</taxon>
        <taxon>Pseudomonadota</taxon>
        <taxon>Alphaproteobacteria</taxon>
        <taxon>Sphingomonadales</taxon>
        <taxon>Sphingomonadaceae</taxon>
        <taxon>Sphingobium</taxon>
    </lineage>
</organism>
<proteinExistence type="predicted"/>
<gene>
    <name evidence="2" type="ORF">HNP60_003040</name>
</gene>